<keyword evidence="2 6" id="KW-1133">Transmembrane helix</keyword>
<keyword evidence="1 6" id="KW-0812">Transmembrane</keyword>
<dbReference type="HAMAP" id="MF_00728">
    <property type="entry name" value="EzrA"/>
    <property type="match status" value="1"/>
</dbReference>
<comment type="caution">
    <text evidence="7">The sequence shown here is derived from an EMBL/GenBank/DDBJ whole genome shotgun (WGS) entry which is preliminary data.</text>
</comment>
<evidence type="ECO:0000256" key="4">
    <source>
        <dbReference type="ARBA" id="ARBA00023136"/>
    </source>
</evidence>
<dbReference type="PATRIC" id="fig|1392007.3.peg.105"/>
<dbReference type="Proteomes" id="UP000018559">
    <property type="component" value="Unassembled WGS sequence"/>
</dbReference>
<dbReference type="EMBL" id="AWWH01000013">
    <property type="protein sequence ID" value="ETA75066.1"/>
    <property type="molecule type" value="Genomic_DNA"/>
</dbReference>
<dbReference type="GO" id="GO:0005886">
    <property type="term" value="C:plasma membrane"/>
    <property type="evidence" value="ECO:0007669"/>
    <property type="project" value="UniProtKB-SubCell"/>
</dbReference>
<reference evidence="7 8" key="1">
    <citation type="journal article" date="2014" name="Genome Announc.">
        <title>The Genome of the Predominant Equine Lactobacillus Species, Lactobacillus equi, Is Reflective of Its Lifestyle Adaptations to an Herbivorous Host.</title>
        <authorList>
            <person name="O'Donnell M.M."/>
            <person name="Harris H.M."/>
            <person name="O'Toole P.W."/>
            <person name="Ross R.P."/>
        </authorList>
    </citation>
    <scope>NUCLEOTIDE SEQUENCE [LARGE SCALE GENOMIC DNA]</scope>
    <source>
        <strain evidence="7 8">DPC 6820</strain>
    </source>
</reference>
<evidence type="ECO:0000256" key="2">
    <source>
        <dbReference type="ARBA" id="ARBA00022989"/>
    </source>
</evidence>
<dbReference type="Pfam" id="PF06160">
    <property type="entry name" value="EzrA"/>
    <property type="match status" value="1"/>
</dbReference>
<keyword evidence="3 6" id="KW-0175">Coiled coil</keyword>
<organism evidence="7 8">
    <name type="scientific">Ligilactobacillus equi DPC 6820</name>
    <dbReference type="NCBI Taxonomy" id="1392007"/>
    <lineage>
        <taxon>Bacteria</taxon>
        <taxon>Bacillati</taxon>
        <taxon>Bacillota</taxon>
        <taxon>Bacilli</taxon>
        <taxon>Lactobacillales</taxon>
        <taxon>Lactobacillaceae</taxon>
        <taxon>Ligilactobacillus</taxon>
    </lineage>
</organism>
<dbReference type="AlphaFoldDB" id="V7I1B4"/>
<sequence length="585" mass="68258">MGKGMSWEMTITIIIAVLLILVAVYAGMFYVRKSTLNLAQSLEDQVQELLGDGLGAQVEELRELNLTGESLENYERIAQRYREVVNGKFPDIQMLIEEVRASLPKYHLIAARQNLKAAQDSFLEAKEVYQGVLDSVNAMQGKMEQHRQKKANLKQRYKDIRKILLTKNFSFGPAMPKLEELFAEINKEFTNYGDLMEQGDYGQADQSLQELENQTASIDKLLEVIPPLYRNLHNVFPEQLKEIKAGYLQLKKDGYNFLSEIDQEVGKLETKVQEEKQFLTDLQVTEAQDTDKTIRESIEDLYKQIETEYAARHKVEKRKSKWGEFIRHAEKQEKQLLLDLDRIGQHYELTHDEVERARDLDTKLHIIRKNYTQALTEIEMETAVYSRLENQQNDDFDALKQIEEEQGKIHADISALVVDEKKAWDGLAGFQGEIHEIKRQTMSKHLPGYPQSYYEKLDYIENLVNALMEEMNHVKIDMSVITTQMLETENEMRTFQKERREMYQAAVMAENLIQYGNRYRDRYPHVKEASQRATELFTRDFEYVQAVDVMAEALEKVEPGLFERIATKYLSKEEATELMKRDKAK</sequence>
<name>V7I1B4_9LACO</name>
<comment type="similarity">
    <text evidence="6">Belongs to the EzrA family.</text>
</comment>
<dbReference type="GO" id="GO:0000921">
    <property type="term" value="P:septin ring assembly"/>
    <property type="evidence" value="ECO:0007669"/>
    <property type="project" value="InterPro"/>
</dbReference>
<dbReference type="InterPro" id="IPR010379">
    <property type="entry name" value="EzrA"/>
</dbReference>
<comment type="function">
    <text evidence="6">Negative regulator of FtsZ ring formation; modulates the frequency and position of FtsZ ring formation. Inhibits FtsZ ring formation at polar sites. Interacts either with FtsZ or with one of its binding partners to promote depolymerization.</text>
</comment>
<keyword evidence="6" id="KW-0132">Cell division</keyword>
<accession>V7I1B4</accession>
<keyword evidence="6" id="KW-0131">Cell cycle</keyword>
<keyword evidence="4 6" id="KW-0472">Membrane</keyword>
<proteinExistence type="inferred from homology"/>
<evidence type="ECO:0000256" key="1">
    <source>
        <dbReference type="ARBA" id="ARBA00022692"/>
    </source>
</evidence>
<protein>
    <recommendedName>
        <fullName evidence="6">Septation ring formation regulator EzrA</fullName>
    </recommendedName>
</protein>
<dbReference type="GO" id="GO:0000917">
    <property type="term" value="P:division septum assembly"/>
    <property type="evidence" value="ECO:0007669"/>
    <property type="project" value="UniProtKB-KW"/>
</dbReference>
<feature type="topological domain" description="Cytoplasmic" evidence="6">
    <location>
        <begin position="32"/>
        <end position="585"/>
    </location>
</feature>
<evidence type="ECO:0000313" key="8">
    <source>
        <dbReference type="Proteomes" id="UP000018559"/>
    </source>
</evidence>
<evidence type="ECO:0000256" key="3">
    <source>
        <dbReference type="ARBA" id="ARBA00023054"/>
    </source>
</evidence>
<evidence type="ECO:0000256" key="5">
    <source>
        <dbReference type="ARBA" id="ARBA00023210"/>
    </source>
</evidence>
<feature type="coiled-coil region" evidence="6">
    <location>
        <begin position="136"/>
        <end position="163"/>
    </location>
</feature>
<gene>
    <name evidence="6" type="primary">ezrA</name>
    <name evidence="7" type="ORF">LEQ_1312</name>
</gene>
<keyword evidence="8" id="KW-1185">Reference proteome</keyword>
<keyword evidence="6" id="KW-1003">Cell membrane</keyword>
<comment type="subcellular location">
    <subcellularLocation>
        <location evidence="6">Cell membrane</location>
        <topology evidence="6">Single-pass membrane protein</topology>
    </subcellularLocation>
    <text evidence="6">Colocalized with FtsZ to the nascent septal site.</text>
</comment>
<evidence type="ECO:0000313" key="7">
    <source>
        <dbReference type="EMBL" id="ETA75066.1"/>
    </source>
</evidence>
<feature type="topological domain" description="Extracellular" evidence="6">
    <location>
        <begin position="1"/>
        <end position="12"/>
    </location>
</feature>
<dbReference type="GO" id="GO:0005940">
    <property type="term" value="C:septin ring"/>
    <property type="evidence" value="ECO:0007669"/>
    <property type="project" value="InterPro"/>
</dbReference>
<keyword evidence="5 6" id="KW-0717">Septation</keyword>
<evidence type="ECO:0000256" key="6">
    <source>
        <dbReference type="HAMAP-Rule" id="MF_00728"/>
    </source>
</evidence>